<dbReference type="SMART" id="SM00422">
    <property type="entry name" value="HTH_MERR"/>
    <property type="match status" value="1"/>
</dbReference>
<keyword evidence="5" id="KW-1185">Reference proteome</keyword>
<dbReference type="PROSITE" id="PS50937">
    <property type="entry name" value="HTH_MERR_2"/>
    <property type="match status" value="1"/>
</dbReference>
<name>A0A418MYL8_9ACTN</name>
<protein>
    <submittedName>
        <fullName evidence="4">MerR family transcriptional regulator</fullName>
    </submittedName>
</protein>
<dbReference type="RefSeq" id="WP_119573562.1">
    <property type="nucleotide sequence ID" value="NZ_QXEC01000003.1"/>
</dbReference>
<dbReference type="PRINTS" id="PR00040">
    <property type="entry name" value="HTHMERR"/>
</dbReference>
<dbReference type="InterPro" id="IPR000551">
    <property type="entry name" value="MerR-type_HTH_dom"/>
</dbReference>
<feature type="compositionally biased region" description="Low complexity" evidence="2">
    <location>
        <begin position="224"/>
        <end position="243"/>
    </location>
</feature>
<dbReference type="OrthoDB" id="5242095at2"/>
<evidence type="ECO:0000256" key="2">
    <source>
        <dbReference type="SAM" id="MobiDB-lite"/>
    </source>
</evidence>
<dbReference type="Pfam" id="PF13411">
    <property type="entry name" value="MerR_1"/>
    <property type="match status" value="1"/>
</dbReference>
<dbReference type="InterPro" id="IPR009061">
    <property type="entry name" value="DNA-bd_dom_put_sf"/>
</dbReference>
<accession>A0A418MYL8</accession>
<comment type="caution">
    <text evidence="4">The sequence shown here is derived from an EMBL/GenBank/DDBJ whole genome shotgun (WGS) entry which is preliminary data.</text>
</comment>
<dbReference type="Gene3D" id="1.10.1660.10">
    <property type="match status" value="1"/>
</dbReference>
<dbReference type="InterPro" id="IPR047057">
    <property type="entry name" value="MerR_fam"/>
</dbReference>
<dbReference type="EMBL" id="QXEC01000003">
    <property type="protein sequence ID" value="RIV40268.1"/>
    <property type="molecule type" value="Genomic_DNA"/>
</dbReference>
<evidence type="ECO:0000259" key="3">
    <source>
        <dbReference type="PROSITE" id="PS50937"/>
    </source>
</evidence>
<reference evidence="4 5" key="1">
    <citation type="submission" date="2018-08" db="EMBL/GenBank/DDBJ databases">
        <title>Jishengella sp. nov., isolated from a root of Azadirachta indica A. Juss. var. siamensis Valenton.</title>
        <authorList>
            <person name="Kuncharoen N."/>
            <person name="Tanasupawat S."/>
            <person name="Kudo T."/>
            <person name="Ohkuma M."/>
        </authorList>
    </citation>
    <scope>NUCLEOTIDE SEQUENCE [LARGE SCALE GENOMIC DNA]</scope>
    <source>
        <strain evidence="4 5">AZ1-13</strain>
    </source>
</reference>
<dbReference type="CDD" id="cd04780">
    <property type="entry name" value="HTH_MerR-like_sg5"/>
    <property type="match status" value="1"/>
</dbReference>
<evidence type="ECO:0000256" key="1">
    <source>
        <dbReference type="ARBA" id="ARBA00023125"/>
    </source>
</evidence>
<dbReference type="Proteomes" id="UP000283832">
    <property type="component" value="Unassembled WGS sequence"/>
</dbReference>
<dbReference type="GO" id="GO:0003700">
    <property type="term" value="F:DNA-binding transcription factor activity"/>
    <property type="evidence" value="ECO:0007669"/>
    <property type="project" value="InterPro"/>
</dbReference>
<proteinExistence type="predicted"/>
<feature type="domain" description="HTH merR-type" evidence="3">
    <location>
        <begin position="1"/>
        <end position="70"/>
    </location>
</feature>
<dbReference type="GO" id="GO:0003677">
    <property type="term" value="F:DNA binding"/>
    <property type="evidence" value="ECO:0007669"/>
    <property type="project" value="UniProtKB-KW"/>
</dbReference>
<sequence length="254" mass="27968">MRISDLSRRTGVPVATIKFYLREGLLPPGRPTGRNQAQYGEAHCRRLLFIRAMTGIGQLDLSTVLELLAAIEDGELSLPGLYQRTNRVVYPDLDSSKAIDDVAAERDEVDRFIDERGWRVGPDVPGRNRLAQVLAALRQLGCDCQVDFFQPYAQLAEEYAERELSLLPRDEEIERAAAVARAVLLDVALAALRGIAQEHLVNQRFGDTAPPSGTVEPIPPISPRRPSTGAANGGHAARNAGPPVEVPRRPRRIR</sequence>
<dbReference type="AlphaFoldDB" id="A0A418MYL8"/>
<evidence type="ECO:0000313" key="4">
    <source>
        <dbReference type="EMBL" id="RIV40268.1"/>
    </source>
</evidence>
<keyword evidence="1" id="KW-0238">DNA-binding</keyword>
<dbReference type="SUPFAM" id="SSF46955">
    <property type="entry name" value="Putative DNA-binding domain"/>
    <property type="match status" value="1"/>
</dbReference>
<feature type="region of interest" description="Disordered" evidence="2">
    <location>
        <begin position="204"/>
        <end position="254"/>
    </location>
</feature>
<gene>
    <name evidence="4" type="ORF">D2L64_05320</name>
</gene>
<organism evidence="4 5">
    <name type="scientific">Micromonospora radicis</name>
    <dbReference type="NCBI Taxonomy" id="1894971"/>
    <lineage>
        <taxon>Bacteria</taxon>
        <taxon>Bacillati</taxon>
        <taxon>Actinomycetota</taxon>
        <taxon>Actinomycetes</taxon>
        <taxon>Micromonosporales</taxon>
        <taxon>Micromonosporaceae</taxon>
        <taxon>Micromonospora</taxon>
    </lineage>
</organism>
<dbReference type="PANTHER" id="PTHR30204:SF98">
    <property type="entry name" value="HTH-TYPE TRANSCRIPTIONAL REGULATOR ADHR"/>
    <property type="match status" value="1"/>
</dbReference>
<evidence type="ECO:0000313" key="5">
    <source>
        <dbReference type="Proteomes" id="UP000283832"/>
    </source>
</evidence>
<dbReference type="PANTHER" id="PTHR30204">
    <property type="entry name" value="REDOX-CYCLING DRUG-SENSING TRANSCRIPTIONAL ACTIVATOR SOXR"/>
    <property type="match status" value="1"/>
</dbReference>